<gene>
    <name evidence="2" type="ORF">NWE73_05705</name>
</gene>
<keyword evidence="1" id="KW-0732">Signal</keyword>
<name>A0ABT6DG71_9BACT</name>
<reference evidence="2" key="1">
    <citation type="submission" date="2022-08" db="EMBL/GenBank/DDBJ databases">
        <title>Novel Bdellovibrio Species Isolated from Svalbard: Designation Bdellovibrio svalbardensis.</title>
        <authorList>
            <person name="Mitchell R.J."/>
            <person name="Choi S.Y."/>
        </authorList>
    </citation>
    <scope>NUCLEOTIDE SEQUENCE</scope>
    <source>
        <strain evidence="2">PAP01</strain>
    </source>
</reference>
<evidence type="ECO:0000313" key="3">
    <source>
        <dbReference type="Proteomes" id="UP001152321"/>
    </source>
</evidence>
<dbReference type="InterPro" id="IPR052022">
    <property type="entry name" value="26kDa_periplasmic_antigen"/>
</dbReference>
<dbReference type="Gene3D" id="3.30.70.2970">
    <property type="entry name" value="Protein of unknown function (DUF541), domain 2"/>
    <property type="match status" value="1"/>
</dbReference>
<dbReference type="PANTHER" id="PTHR34387">
    <property type="entry name" value="SLR1258 PROTEIN"/>
    <property type="match status" value="1"/>
</dbReference>
<organism evidence="2 3">
    <name type="scientific">Bdellovibrio svalbardensis</name>
    <dbReference type="NCBI Taxonomy" id="2972972"/>
    <lineage>
        <taxon>Bacteria</taxon>
        <taxon>Pseudomonadati</taxon>
        <taxon>Bdellovibrionota</taxon>
        <taxon>Bdellovibrionia</taxon>
        <taxon>Bdellovibrionales</taxon>
        <taxon>Pseudobdellovibrionaceae</taxon>
        <taxon>Bdellovibrio</taxon>
    </lineage>
</organism>
<dbReference type="EMBL" id="JANRMI010000002">
    <property type="protein sequence ID" value="MDG0815846.1"/>
    <property type="molecule type" value="Genomic_DNA"/>
</dbReference>
<keyword evidence="3" id="KW-1185">Reference proteome</keyword>
<proteinExistence type="predicted"/>
<accession>A0ABT6DG71</accession>
<comment type="caution">
    <text evidence="2">The sequence shown here is derived from an EMBL/GenBank/DDBJ whole genome shotgun (WGS) entry which is preliminary data.</text>
</comment>
<sequence>MRKALTSLVVSLATFASLAHADERLIIVGGSAEKSLDPNMVIMNVEVWSKAPTAKQAQQLAANQYKQVKKTFDDFKIKKEDIQTDNYALNPEYIYDQKTQQNKMVGFRVVNNVIVTFRKVDEAGNFLDALVVEKKGTDSGVNVNNINWDSDQRSKVETAALADAVRAAKIKAEEIAKAAGVKIKNVARISHGATNIRPPMPMARGGFAMKAAMADSAPTELSAGQIKVRVDVTAEYEIN</sequence>
<evidence type="ECO:0000256" key="1">
    <source>
        <dbReference type="SAM" id="SignalP"/>
    </source>
</evidence>
<evidence type="ECO:0000313" key="2">
    <source>
        <dbReference type="EMBL" id="MDG0815846.1"/>
    </source>
</evidence>
<dbReference type="InterPro" id="IPR007497">
    <property type="entry name" value="SIMPL/DUF541"/>
</dbReference>
<dbReference type="Pfam" id="PF04402">
    <property type="entry name" value="SIMPL"/>
    <property type="match status" value="1"/>
</dbReference>
<dbReference type="PANTHER" id="PTHR34387:SF2">
    <property type="entry name" value="SLR1258 PROTEIN"/>
    <property type="match status" value="1"/>
</dbReference>
<dbReference type="Gene3D" id="3.30.110.170">
    <property type="entry name" value="Protein of unknown function (DUF541), domain 1"/>
    <property type="match status" value="1"/>
</dbReference>
<dbReference type="Proteomes" id="UP001152321">
    <property type="component" value="Unassembled WGS sequence"/>
</dbReference>
<feature type="signal peptide" evidence="1">
    <location>
        <begin position="1"/>
        <end position="21"/>
    </location>
</feature>
<protein>
    <submittedName>
        <fullName evidence="2">SIMPL domain-containing protein</fullName>
    </submittedName>
</protein>
<feature type="chain" id="PRO_5046272115" evidence="1">
    <location>
        <begin position="22"/>
        <end position="239"/>
    </location>
</feature>
<dbReference type="RefSeq" id="WP_277577325.1">
    <property type="nucleotide sequence ID" value="NZ_JANRMI010000002.1"/>
</dbReference>